<accession>A0A150WMJ9</accession>
<name>A0A150WMJ9_BDEBC</name>
<gene>
    <name evidence="3" type="ORF">AZI86_00630</name>
</gene>
<organism evidence="3 4">
    <name type="scientific">Bdellovibrio bacteriovorus</name>
    <dbReference type="NCBI Taxonomy" id="959"/>
    <lineage>
        <taxon>Bacteria</taxon>
        <taxon>Pseudomonadati</taxon>
        <taxon>Bdellovibrionota</taxon>
        <taxon>Bdellovibrionia</taxon>
        <taxon>Bdellovibrionales</taxon>
        <taxon>Pseudobdellovibrionaceae</taxon>
        <taxon>Bdellovibrio</taxon>
    </lineage>
</organism>
<comment type="caution">
    <text evidence="3">The sequence shown here is derived from an EMBL/GenBank/DDBJ whole genome shotgun (WGS) entry which is preliminary data.</text>
</comment>
<keyword evidence="4" id="KW-1185">Reference proteome</keyword>
<dbReference type="Proteomes" id="UP000075320">
    <property type="component" value="Unassembled WGS sequence"/>
</dbReference>
<dbReference type="RefSeq" id="WP_061833162.1">
    <property type="nucleotide sequence ID" value="NZ_LUKE01000001.1"/>
</dbReference>
<protein>
    <submittedName>
        <fullName evidence="3">Uncharacterized protein</fullName>
    </submittedName>
</protein>
<evidence type="ECO:0000313" key="4">
    <source>
        <dbReference type="Proteomes" id="UP000075320"/>
    </source>
</evidence>
<feature type="signal peptide" evidence="2">
    <location>
        <begin position="1"/>
        <end position="23"/>
    </location>
</feature>
<evidence type="ECO:0000256" key="1">
    <source>
        <dbReference type="SAM" id="MobiDB-lite"/>
    </source>
</evidence>
<feature type="region of interest" description="Disordered" evidence="1">
    <location>
        <begin position="158"/>
        <end position="178"/>
    </location>
</feature>
<dbReference type="EMBL" id="LUKE01000001">
    <property type="protein sequence ID" value="KYG65618.1"/>
    <property type="molecule type" value="Genomic_DNA"/>
</dbReference>
<proteinExistence type="predicted"/>
<dbReference type="AlphaFoldDB" id="A0A150WMJ9"/>
<reference evidence="3 4" key="1">
    <citation type="submission" date="2016-03" db="EMBL/GenBank/DDBJ databases">
        <authorList>
            <person name="Ploux O."/>
        </authorList>
    </citation>
    <scope>NUCLEOTIDE SEQUENCE [LARGE SCALE GENOMIC DNA]</scope>
    <source>
        <strain evidence="3 4">R0</strain>
    </source>
</reference>
<feature type="chain" id="PRO_5007573257" evidence="2">
    <location>
        <begin position="24"/>
        <end position="178"/>
    </location>
</feature>
<evidence type="ECO:0000256" key="2">
    <source>
        <dbReference type="SAM" id="SignalP"/>
    </source>
</evidence>
<evidence type="ECO:0000313" key="3">
    <source>
        <dbReference type="EMBL" id="KYG65618.1"/>
    </source>
</evidence>
<keyword evidence="2" id="KW-0732">Signal</keyword>
<sequence>MKKWTLIIMAIIFVLGAIPFAEAQNKAPKSAAAEPAEPPVAKNWKESKAALNALAVKFRDAKLTKEQKVELLPASNNLLYDTQQLKLSKAEKAEQIKVIVDFLAATIDTDFANSNTDSVYDDFKVNKKAYLAEINKITDKKIKEEIIEAFDSWADLEKEAKKGPTPDDESASVPEAQH</sequence>